<accession>A0ABP8R9A2</accession>
<keyword evidence="2" id="KW-0547">Nucleotide-binding</keyword>
<keyword evidence="7" id="KW-1185">Reference proteome</keyword>
<protein>
    <submittedName>
        <fullName evidence="6">ABC transporter ATP-binding protein</fullName>
    </submittedName>
</protein>
<dbReference type="Gene3D" id="3.40.50.300">
    <property type="entry name" value="P-loop containing nucleotide triphosphate hydrolases"/>
    <property type="match status" value="1"/>
</dbReference>
<comment type="caution">
    <text evidence="6">The sequence shown here is derived from an EMBL/GenBank/DDBJ whole genome shotgun (WGS) entry which is preliminary data.</text>
</comment>
<dbReference type="GO" id="GO:0005524">
    <property type="term" value="F:ATP binding"/>
    <property type="evidence" value="ECO:0007669"/>
    <property type="project" value="UniProtKB-KW"/>
</dbReference>
<dbReference type="InterPro" id="IPR027417">
    <property type="entry name" value="P-loop_NTPase"/>
</dbReference>
<dbReference type="InterPro" id="IPR003593">
    <property type="entry name" value="AAA+_ATPase"/>
</dbReference>
<reference evidence="7" key="1">
    <citation type="journal article" date="2019" name="Int. J. Syst. Evol. Microbiol.">
        <title>The Global Catalogue of Microorganisms (GCM) 10K type strain sequencing project: providing services to taxonomists for standard genome sequencing and annotation.</title>
        <authorList>
            <consortium name="The Broad Institute Genomics Platform"/>
            <consortium name="The Broad Institute Genome Sequencing Center for Infectious Disease"/>
            <person name="Wu L."/>
            <person name="Ma J."/>
        </authorList>
    </citation>
    <scope>NUCLEOTIDE SEQUENCE [LARGE SCALE GENOMIC DNA]</scope>
    <source>
        <strain evidence="7">JCM 17933</strain>
    </source>
</reference>
<dbReference type="SUPFAM" id="SSF52540">
    <property type="entry name" value="P-loop containing nucleoside triphosphate hydrolases"/>
    <property type="match status" value="1"/>
</dbReference>
<evidence type="ECO:0000313" key="7">
    <source>
        <dbReference type="Proteomes" id="UP001500503"/>
    </source>
</evidence>
<evidence type="ECO:0000259" key="5">
    <source>
        <dbReference type="PROSITE" id="PS50893"/>
    </source>
</evidence>
<keyword evidence="3 6" id="KW-0067">ATP-binding</keyword>
<organism evidence="6 7">
    <name type="scientific">Actinoallomurus oryzae</name>
    <dbReference type="NCBI Taxonomy" id="502180"/>
    <lineage>
        <taxon>Bacteria</taxon>
        <taxon>Bacillati</taxon>
        <taxon>Actinomycetota</taxon>
        <taxon>Actinomycetes</taxon>
        <taxon>Streptosporangiales</taxon>
        <taxon>Thermomonosporaceae</taxon>
        <taxon>Actinoallomurus</taxon>
    </lineage>
</organism>
<name>A0ABP8R9A2_9ACTN</name>
<feature type="region of interest" description="Disordered" evidence="4">
    <location>
        <begin position="1"/>
        <end position="20"/>
    </location>
</feature>
<dbReference type="RefSeq" id="WP_345475780.1">
    <property type="nucleotide sequence ID" value="NZ_BAABHF010000078.1"/>
</dbReference>
<sequence>MESRREHDAPSASATPGGSVPALTARGLVREFRGFRAVDGVDLDVAEGGVHALVGPNGAGKTTLFNLLTGFLKPTAGSVRLGGHELAGRSPEAIARLGVARSFQITSLFAELTPRRHVELALASPTGLGWRFWRSDRALARFAGRAGELLDQVGLAGHGDVPAGSLSYGSKRALELALALALNPQVLLLDEPTAGMGVEDVDRTIELIGRIRTGRTVVLVEHNMNVVASLAERVTVLQHGKVLIEGPYAEIRHDPRVITAYLGDSHAVR</sequence>
<proteinExistence type="predicted"/>
<dbReference type="SMART" id="SM00382">
    <property type="entry name" value="AAA"/>
    <property type="match status" value="1"/>
</dbReference>
<gene>
    <name evidence="6" type="ORF">GCM10023191_100710</name>
</gene>
<dbReference type="PROSITE" id="PS50893">
    <property type="entry name" value="ABC_TRANSPORTER_2"/>
    <property type="match status" value="1"/>
</dbReference>
<evidence type="ECO:0000256" key="4">
    <source>
        <dbReference type="SAM" id="MobiDB-lite"/>
    </source>
</evidence>
<keyword evidence="1" id="KW-0813">Transport</keyword>
<dbReference type="InterPro" id="IPR051120">
    <property type="entry name" value="ABC_AA/LPS_Transport"/>
</dbReference>
<dbReference type="PANTHER" id="PTHR45772">
    <property type="entry name" value="CONSERVED COMPONENT OF ABC TRANSPORTER FOR NATURAL AMINO ACIDS-RELATED"/>
    <property type="match status" value="1"/>
</dbReference>
<dbReference type="InterPro" id="IPR003439">
    <property type="entry name" value="ABC_transporter-like_ATP-bd"/>
</dbReference>
<dbReference type="CDD" id="cd03219">
    <property type="entry name" value="ABC_Mj1267_LivG_branched"/>
    <property type="match status" value="1"/>
</dbReference>
<feature type="domain" description="ABC transporter" evidence="5">
    <location>
        <begin position="23"/>
        <end position="264"/>
    </location>
</feature>
<dbReference type="Pfam" id="PF12399">
    <property type="entry name" value="BCA_ABC_TP_C"/>
    <property type="match status" value="1"/>
</dbReference>
<dbReference type="EMBL" id="BAABHF010000078">
    <property type="protein sequence ID" value="GAA4521877.1"/>
    <property type="molecule type" value="Genomic_DNA"/>
</dbReference>
<evidence type="ECO:0000256" key="3">
    <source>
        <dbReference type="ARBA" id="ARBA00022840"/>
    </source>
</evidence>
<evidence type="ECO:0000256" key="2">
    <source>
        <dbReference type="ARBA" id="ARBA00022741"/>
    </source>
</evidence>
<evidence type="ECO:0000313" key="6">
    <source>
        <dbReference type="EMBL" id="GAA4521877.1"/>
    </source>
</evidence>
<dbReference type="PANTHER" id="PTHR45772:SF3">
    <property type="entry name" value="ABC TRANSPORTER ATP-BINDING PROTEIN"/>
    <property type="match status" value="1"/>
</dbReference>
<evidence type="ECO:0000256" key="1">
    <source>
        <dbReference type="ARBA" id="ARBA00022448"/>
    </source>
</evidence>
<dbReference type="InterPro" id="IPR032823">
    <property type="entry name" value="BCA_ABC_TP_C"/>
</dbReference>
<dbReference type="Pfam" id="PF00005">
    <property type="entry name" value="ABC_tran"/>
    <property type="match status" value="1"/>
</dbReference>
<dbReference type="Proteomes" id="UP001500503">
    <property type="component" value="Unassembled WGS sequence"/>
</dbReference>